<proteinExistence type="predicted"/>
<dbReference type="EC" id="2.7.11.1" evidence="1"/>
<organism evidence="10 11">
    <name type="scientific">Uabimicrobium amorphum</name>
    <dbReference type="NCBI Taxonomy" id="2596890"/>
    <lineage>
        <taxon>Bacteria</taxon>
        <taxon>Pseudomonadati</taxon>
        <taxon>Planctomycetota</taxon>
        <taxon>Candidatus Uabimicrobiia</taxon>
        <taxon>Candidatus Uabimicrobiales</taxon>
        <taxon>Candidatus Uabimicrobiaceae</taxon>
        <taxon>Candidatus Uabimicrobium</taxon>
    </lineage>
</organism>
<dbReference type="InterPro" id="IPR017441">
    <property type="entry name" value="Protein_kinase_ATP_BS"/>
</dbReference>
<dbReference type="InterPro" id="IPR008271">
    <property type="entry name" value="Ser/Thr_kinase_AS"/>
</dbReference>
<reference evidence="10 11" key="1">
    <citation type="submission" date="2019-08" db="EMBL/GenBank/DDBJ databases">
        <title>Complete genome sequence of Candidatus Uab amorphum.</title>
        <authorList>
            <person name="Shiratori T."/>
            <person name="Suzuki S."/>
            <person name="Kakizawa Y."/>
            <person name="Ishida K."/>
        </authorList>
    </citation>
    <scope>NUCLEOTIDE SEQUENCE [LARGE SCALE GENOMIC DNA]</scope>
    <source>
        <strain evidence="10 11">SRT547</strain>
    </source>
</reference>
<dbReference type="InterPro" id="IPR000719">
    <property type="entry name" value="Prot_kinase_dom"/>
</dbReference>
<keyword evidence="8" id="KW-1133">Transmembrane helix</keyword>
<dbReference type="Gene3D" id="1.10.510.10">
    <property type="entry name" value="Transferase(Phosphotransferase) domain 1"/>
    <property type="match status" value="1"/>
</dbReference>
<feature type="domain" description="Protein kinase" evidence="9">
    <location>
        <begin position="22"/>
        <end position="276"/>
    </location>
</feature>
<dbReference type="RefSeq" id="WP_151966879.1">
    <property type="nucleotide sequence ID" value="NZ_AP019860.1"/>
</dbReference>
<feature type="transmembrane region" description="Helical" evidence="8">
    <location>
        <begin position="296"/>
        <end position="315"/>
    </location>
</feature>
<keyword evidence="11" id="KW-1185">Reference proteome</keyword>
<dbReference type="AlphaFoldDB" id="A0A5S9IJ38"/>
<keyword evidence="6 7" id="KW-0067">ATP-binding</keyword>
<dbReference type="SMART" id="SM00220">
    <property type="entry name" value="S_TKc"/>
    <property type="match status" value="1"/>
</dbReference>
<dbReference type="GO" id="GO:0005524">
    <property type="term" value="F:ATP binding"/>
    <property type="evidence" value="ECO:0007669"/>
    <property type="project" value="UniProtKB-UniRule"/>
</dbReference>
<dbReference type="GO" id="GO:0004674">
    <property type="term" value="F:protein serine/threonine kinase activity"/>
    <property type="evidence" value="ECO:0007669"/>
    <property type="project" value="UniProtKB-KW"/>
</dbReference>
<feature type="binding site" evidence="7">
    <location>
        <position position="51"/>
    </location>
    <ligand>
        <name>ATP</name>
        <dbReference type="ChEBI" id="CHEBI:30616"/>
    </ligand>
</feature>
<accession>A0A5S9IJ38</accession>
<keyword evidence="8" id="KW-0472">Membrane</keyword>
<dbReference type="Pfam" id="PF00069">
    <property type="entry name" value="Pkinase"/>
    <property type="match status" value="1"/>
</dbReference>
<sequence length="613" mass="71453">MDQFRDTQTSNEARYFGKAKRYQILQEIGAGGMGRVYKAFDAKINRVIALKVLLSGKNANETENRRFLREAKTLASLQHKNIIRVYDIDVFEKQYFFTMDYIDGTTLKEAAKKLKKNQIIDIMIQVINAIHYAHGQGVIHRDIKPSNILVTQNNEPVVMDFGLARATDCSTLTQSGSMLGTLLYASPEQISGKKVDHLTDIYALGATLYEVLAQRPIFKSEGQANLLFLVLNKPPQPMPRTIAKELQDICFCALQKDKAKRYSSAAKMARDLRNFRKGLAVRNTGRVKIKRKKFPISYIVAVSVVVILVTSFLFLRQTSKPRNVGKKKTTQKHDPQKILEEQNRKKAQHHFAESKKQHHLYRIEKAWLEIKETIRWDKNPRYYVYGYRIFWLIIRNRFMPEKQEKELLRQADRDIATFLRRKGYIQPLLAATDDDALYCQGLMYYRGLGVEKNLPLAYEKLHALHRKGFFEATLQLVNYYTLTNQMQKLQECYELGEEKQFAPLIISYANRSKKRYLYVKAAELGYREAMCMLGYFHSLPGSPDLHLQKSLGYYLQAEKLGSYRALRGIVDTYNFYQQNAVQVPHSLQYWIKKRDRKQQELMRIQLQDLFDIK</sequence>
<dbReference type="KEGG" id="uam:UABAM_00987"/>
<dbReference type="PANTHER" id="PTHR43289">
    <property type="entry name" value="MITOGEN-ACTIVATED PROTEIN KINASE KINASE KINASE 20-RELATED"/>
    <property type="match status" value="1"/>
</dbReference>
<dbReference type="PROSITE" id="PS00108">
    <property type="entry name" value="PROTEIN_KINASE_ST"/>
    <property type="match status" value="1"/>
</dbReference>
<evidence type="ECO:0000256" key="4">
    <source>
        <dbReference type="ARBA" id="ARBA00022741"/>
    </source>
</evidence>
<keyword evidence="3" id="KW-0808">Transferase</keyword>
<dbReference type="PROSITE" id="PS50011">
    <property type="entry name" value="PROTEIN_KINASE_DOM"/>
    <property type="match status" value="1"/>
</dbReference>
<evidence type="ECO:0000256" key="8">
    <source>
        <dbReference type="SAM" id="Phobius"/>
    </source>
</evidence>
<dbReference type="Gene3D" id="3.30.200.20">
    <property type="entry name" value="Phosphorylase Kinase, domain 1"/>
    <property type="match status" value="1"/>
</dbReference>
<protein>
    <recommendedName>
        <fullName evidence="1">non-specific serine/threonine protein kinase</fullName>
        <ecNumber evidence="1">2.7.11.1</ecNumber>
    </recommendedName>
</protein>
<evidence type="ECO:0000259" key="9">
    <source>
        <dbReference type="PROSITE" id="PS50011"/>
    </source>
</evidence>
<dbReference type="PROSITE" id="PS00107">
    <property type="entry name" value="PROTEIN_KINASE_ATP"/>
    <property type="match status" value="1"/>
</dbReference>
<keyword evidence="2 10" id="KW-0723">Serine/threonine-protein kinase</keyword>
<evidence type="ECO:0000256" key="6">
    <source>
        <dbReference type="ARBA" id="ARBA00022840"/>
    </source>
</evidence>
<evidence type="ECO:0000256" key="2">
    <source>
        <dbReference type="ARBA" id="ARBA00022527"/>
    </source>
</evidence>
<evidence type="ECO:0000256" key="7">
    <source>
        <dbReference type="PROSITE-ProRule" id="PRU10141"/>
    </source>
</evidence>
<dbReference type="InterPro" id="IPR011990">
    <property type="entry name" value="TPR-like_helical_dom_sf"/>
</dbReference>
<dbReference type="PANTHER" id="PTHR43289:SF6">
    <property type="entry name" value="SERINE_THREONINE-PROTEIN KINASE NEKL-3"/>
    <property type="match status" value="1"/>
</dbReference>
<keyword evidence="8" id="KW-0812">Transmembrane</keyword>
<evidence type="ECO:0000313" key="10">
    <source>
        <dbReference type="EMBL" id="BBM82644.1"/>
    </source>
</evidence>
<dbReference type="FunFam" id="1.10.510.10:FF:000021">
    <property type="entry name" value="Serine/threonine protein kinase"/>
    <property type="match status" value="1"/>
</dbReference>
<gene>
    <name evidence="10" type="ORF">UABAM_00987</name>
</gene>
<evidence type="ECO:0000256" key="5">
    <source>
        <dbReference type="ARBA" id="ARBA00022777"/>
    </source>
</evidence>
<evidence type="ECO:0000256" key="3">
    <source>
        <dbReference type="ARBA" id="ARBA00022679"/>
    </source>
</evidence>
<dbReference type="Gene3D" id="1.25.40.10">
    <property type="entry name" value="Tetratricopeptide repeat domain"/>
    <property type="match status" value="1"/>
</dbReference>
<keyword evidence="4 7" id="KW-0547">Nucleotide-binding</keyword>
<dbReference type="OrthoDB" id="9788659at2"/>
<dbReference type="SUPFAM" id="SSF56112">
    <property type="entry name" value="Protein kinase-like (PK-like)"/>
    <property type="match status" value="1"/>
</dbReference>
<dbReference type="EMBL" id="AP019860">
    <property type="protein sequence ID" value="BBM82644.1"/>
    <property type="molecule type" value="Genomic_DNA"/>
</dbReference>
<keyword evidence="5 10" id="KW-0418">Kinase</keyword>
<evidence type="ECO:0000313" key="11">
    <source>
        <dbReference type="Proteomes" id="UP000326354"/>
    </source>
</evidence>
<name>A0A5S9IJ38_UABAM</name>
<dbReference type="InterPro" id="IPR011009">
    <property type="entry name" value="Kinase-like_dom_sf"/>
</dbReference>
<dbReference type="CDD" id="cd14014">
    <property type="entry name" value="STKc_PknB_like"/>
    <property type="match status" value="1"/>
</dbReference>
<dbReference type="SUPFAM" id="SSF81901">
    <property type="entry name" value="HCP-like"/>
    <property type="match status" value="1"/>
</dbReference>
<evidence type="ECO:0000256" key="1">
    <source>
        <dbReference type="ARBA" id="ARBA00012513"/>
    </source>
</evidence>
<dbReference type="Proteomes" id="UP000326354">
    <property type="component" value="Chromosome"/>
</dbReference>